<sequence>MKRLSMVALAAGVMVLTLAGCSSGKSGDAGSLKQAGTTTTSARTTSAAATTTTIESPVDLPAAAPTAATVVKKTSAPNGAQTTCADFRDLTEDAEQQVIQQVLAAHPGSFLDGSPAAALSTAKLACLAGTYANTPVAVAIRVAPK</sequence>
<organism evidence="3 4">
    <name type="scientific">Nocardia tengchongensis</name>
    <dbReference type="NCBI Taxonomy" id="2055889"/>
    <lineage>
        <taxon>Bacteria</taxon>
        <taxon>Bacillati</taxon>
        <taxon>Actinomycetota</taxon>
        <taxon>Actinomycetes</taxon>
        <taxon>Mycobacteriales</taxon>
        <taxon>Nocardiaceae</taxon>
        <taxon>Nocardia</taxon>
    </lineage>
</organism>
<evidence type="ECO:0000256" key="2">
    <source>
        <dbReference type="SAM" id="SignalP"/>
    </source>
</evidence>
<evidence type="ECO:0000256" key="1">
    <source>
        <dbReference type="SAM" id="MobiDB-lite"/>
    </source>
</evidence>
<feature type="chain" id="PRO_5046405546" description="DUF732 domain-containing protein" evidence="2">
    <location>
        <begin position="20"/>
        <end position="145"/>
    </location>
</feature>
<evidence type="ECO:0000313" key="4">
    <source>
        <dbReference type="Proteomes" id="UP000683310"/>
    </source>
</evidence>
<protein>
    <recommendedName>
        <fullName evidence="5">DUF732 domain-containing protein</fullName>
    </recommendedName>
</protein>
<gene>
    <name evidence="3" type="ORF">KHQ06_03915</name>
</gene>
<proteinExistence type="predicted"/>
<keyword evidence="4" id="KW-1185">Reference proteome</keyword>
<dbReference type="EMBL" id="CP074371">
    <property type="protein sequence ID" value="QVI22261.1"/>
    <property type="molecule type" value="Genomic_DNA"/>
</dbReference>
<feature type="compositionally biased region" description="Low complexity" evidence="1">
    <location>
        <begin position="37"/>
        <end position="52"/>
    </location>
</feature>
<accession>A0ABX8CSG5</accession>
<feature type="region of interest" description="Disordered" evidence="1">
    <location>
        <begin position="23"/>
        <end position="52"/>
    </location>
</feature>
<evidence type="ECO:0008006" key="5">
    <source>
        <dbReference type="Google" id="ProtNLM"/>
    </source>
</evidence>
<reference evidence="3 4" key="1">
    <citation type="submission" date="2021-04" db="EMBL/GenBank/DDBJ databases">
        <title>Nocardia tengchongensis.</title>
        <authorList>
            <person name="Zhuang k."/>
            <person name="Ran Y."/>
            <person name="Li W."/>
        </authorList>
    </citation>
    <scope>NUCLEOTIDE SEQUENCE [LARGE SCALE GENOMIC DNA]</scope>
    <source>
        <strain evidence="3 4">CFH S0057</strain>
    </source>
</reference>
<keyword evidence="2" id="KW-0732">Signal</keyword>
<feature type="signal peptide" evidence="2">
    <location>
        <begin position="1"/>
        <end position="19"/>
    </location>
</feature>
<name>A0ABX8CSG5_9NOCA</name>
<dbReference type="PROSITE" id="PS51257">
    <property type="entry name" value="PROKAR_LIPOPROTEIN"/>
    <property type="match status" value="1"/>
</dbReference>
<dbReference type="RefSeq" id="WP_213558344.1">
    <property type="nucleotide sequence ID" value="NZ_JBHXAJ010000003.1"/>
</dbReference>
<evidence type="ECO:0000313" key="3">
    <source>
        <dbReference type="EMBL" id="QVI22261.1"/>
    </source>
</evidence>
<dbReference type="Proteomes" id="UP000683310">
    <property type="component" value="Chromosome"/>
</dbReference>